<dbReference type="EMBL" id="BAAASG010000036">
    <property type="protein sequence ID" value="GAA2523670.1"/>
    <property type="molecule type" value="Genomic_DNA"/>
</dbReference>
<feature type="region of interest" description="Disordered" evidence="1">
    <location>
        <begin position="14"/>
        <end position="45"/>
    </location>
</feature>
<gene>
    <name evidence="2" type="ORF">GCM10010276_88620</name>
</gene>
<organism evidence="2 3">
    <name type="scientific">Streptomyces longisporus</name>
    <dbReference type="NCBI Taxonomy" id="1948"/>
    <lineage>
        <taxon>Bacteria</taxon>
        <taxon>Bacillati</taxon>
        <taxon>Actinomycetota</taxon>
        <taxon>Actinomycetes</taxon>
        <taxon>Kitasatosporales</taxon>
        <taxon>Streptomycetaceae</taxon>
        <taxon>Streptomyces</taxon>
    </lineage>
</organism>
<dbReference type="Proteomes" id="UP001501777">
    <property type="component" value="Unassembled WGS sequence"/>
</dbReference>
<reference evidence="2 3" key="1">
    <citation type="journal article" date="2019" name="Int. J. Syst. Evol. Microbiol.">
        <title>The Global Catalogue of Microorganisms (GCM) 10K type strain sequencing project: providing services to taxonomists for standard genome sequencing and annotation.</title>
        <authorList>
            <consortium name="The Broad Institute Genomics Platform"/>
            <consortium name="The Broad Institute Genome Sequencing Center for Infectious Disease"/>
            <person name="Wu L."/>
            <person name="Ma J."/>
        </authorList>
    </citation>
    <scope>NUCLEOTIDE SEQUENCE [LARGE SCALE GENOMIC DNA]</scope>
    <source>
        <strain evidence="2 3">JCM 4395</strain>
    </source>
</reference>
<feature type="region of interest" description="Disordered" evidence="1">
    <location>
        <begin position="95"/>
        <end position="144"/>
    </location>
</feature>
<protein>
    <submittedName>
        <fullName evidence="2">Uncharacterized protein</fullName>
    </submittedName>
</protein>
<keyword evidence="3" id="KW-1185">Reference proteome</keyword>
<proteinExistence type="predicted"/>
<feature type="compositionally biased region" description="Low complexity" evidence="1">
    <location>
        <begin position="24"/>
        <end position="41"/>
    </location>
</feature>
<evidence type="ECO:0000313" key="3">
    <source>
        <dbReference type="Proteomes" id="UP001501777"/>
    </source>
</evidence>
<feature type="compositionally biased region" description="Low complexity" evidence="1">
    <location>
        <begin position="98"/>
        <end position="108"/>
    </location>
</feature>
<comment type="caution">
    <text evidence="2">The sequence shown here is derived from an EMBL/GenBank/DDBJ whole genome shotgun (WGS) entry which is preliminary data.</text>
</comment>
<sequence length="168" mass="17593">MADAVRRLLDALPNAAGSPDLHLTDAPSPTHSPTATSSPSSWPQALDGRALFTDRRGPQTKLQRIHGWAEFDGSGNDISAIARLADTFVYLLGPSGPPRRGAIAPAGPRRVRHGHTPPGNPPETTASEQPAHAPAASEFPELGGPFPVMPDFKACTAAVFEGHGRKAT</sequence>
<evidence type="ECO:0000313" key="2">
    <source>
        <dbReference type="EMBL" id="GAA2523670.1"/>
    </source>
</evidence>
<name>A0ABN3NJ18_STRLO</name>
<evidence type="ECO:0000256" key="1">
    <source>
        <dbReference type="SAM" id="MobiDB-lite"/>
    </source>
</evidence>
<accession>A0ABN3NJ18</accession>